<sequence>MMIQQIRTGKFSKVLSCYLAIQLVLTTIQPTQLFALTGGPSQPEFTAFTPIGTSDMVNINSGSFNYNIPIMDVGGYPLNLAYDAGITMDQEASWVGLGWNLNVGQINRNVRGIPDDFKGDIMTYENSMKKNKTVGMTLSINGQASGTEFGFSGNASATLLHNNYDGFSFTPSFGVSYKFSTGTSVGMNLSPSVENGASLTPTASQSFDGENQKTEKTTVSGISHSIGIGTAFNSRQGLSSFNINTSTSGRVMKNQYGLWKYVGRSSNSGNLGSLSFIDNTFTPAKRTAYHNENYTFRASLGFQVAAFSFEGGASAFYSVQRLKNQVQHEKAYGYEFTRNATHNDVLDFNRENERMVSKNTTTLPIVNYTHDIYHIQGQGIAGQFRPFKSQSGYVYNQRVEDSGDSFSLGAEIEGGWGFRNGIDIHYSPTRSHTGVWDTPGRYRFQSSNTNDIDYEETYFKTIGDLGIDKDQQELYESVLSAEKPMSLVLTPEGKAYGKQAMNVFNVKEYNIDNTIADNSQVTITEPIKRKHREQRNQAILKVNKKEALVDPFINAHTNLKPHHTNGIKIVQPSGATYVYGEAAVNHSKEEVTFAADGIPTLEDGTIAVNGQDHPGNTSGIDNYFNKITTPDYAHTYLLTTVLSNDYEDLTGDGATDDDLGAYTKMHYNNFINDTDISGAKITSVVDDYKWRVPYAANDASYNPGLYTKENDQKGSYVRGEKELKYVTMIETKTHVAIFDFSPREDGLDADGRNASLKVDAIRLYSKPEAKAANLLDDDDSNNQFVAPIKTAHFTYNYSLMPNTPNSDALETGKLTLERVHFTYRNSNMGKYTPYIFNYDNMNPDYQIKSYDVWGNYKPLFEEGVTKVDTDNDGINDDVTLPTGNINTSCEVLSDITAQEFPFVQQNDKELQDLYTAAWTLSSVDLPSGGRIELEYESDDYQYVQDKPAMEMFKVVGVSDIAPESFGDLTTNLYTNAQHTRFLTVELPETEQIPIDDFKNRYLGEYIDNPLFFRFLLNMEKHDVSACSYDYVEGYCNINQSGAFSVFKDPDSGKVYGAIPILLEKKEGGADASTQVILEHPTVQIGADTNPIAKSGWFFARKHLNRYALGTGDDEPNSPNIRDILNAIGSSLGTLAEIFIGPNGYLEERAIARKFKPEKSWIRLKHPSNTKLGGGLRVKKVMMHDNWDVMIENVQANSINEYSNFYGQEYDYTLGENQGSSGVATWEPNMSKENPLLQPFYDDSEKLQAREYVEMPFGKSFYPSATVTYSKVTVKNLDRTNLAENKIVKKHATGKVTSTFYTSKDFPTKSDHTNIDGMNNYKSNQANILDNVLRLSVRTELTLSQGFSIVTNDMNGKSKSQEIHDENGNFISGVDYIYNVTENGELDNKLPVILADGTIDKTKEIGVHYDVITDFNENYNLSESYGVNTNLTFFNAGIIPILLGQLPFEYKRNESILHTTTTTKVVHKTGILVEKVAHDLGASVSTKNLAWDALSGQVLLTETSNAYEDNYYNFSYPAHWAYKGMGQTVTNLGVECRLTSLPENLSSDYDGDENGASTWYEIQGATSTNSSLDELFLPGDQVMVFDDEGESISDDNAYWISQVENIGATSGKKMVLIDRNGAYLNACGEDVNLSDITIKIVKSSYRNFQSAAMASVTSMKNPMSGDIINANDFTYDSNNVETDNPRIINASAVEYEDFWLNPEENIGVQRYPSVAFQNSNQHLIKYPAYHTTNPFLYNIKGDWRAVKSYAYLTTRSSTSTKRNSGFFEKFDPFYTYDATTEKWLRNTDVNNEDDWTYASEVTQYSPYGAELENRDALGRHSAAQYGYNYKLPVAVASNSEYRQMGYEGFEDRESEDVINSHFRISNYATNTNDVFVTEEESHTGRFSLKVEGGRRAFINKKLYNDCLERTQRLDCAPACNNGCDIDEYPDCDCNGMPTCSYEGIGIVSDNEIAIPILLNYGSDGPLPANEGYSLVFNYSSGSISEVSYDSQTGLYLYKWIILNTGEYSITYVITDNNGNDQCSDTITITNGEFAFNNAPNSQSLSINH</sequence>
<gene>
    <name evidence="1" type="ORF">H2O64_15355</name>
</gene>
<evidence type="ECO:0000313" key="2">
    <source>
        <dbReference type="Proteomes" id="UP000619238"/>
    </source>
</evidence>
<keyword evidence="2" id="KW-1185">Reference proteome</keyword>
<comment type="caution">
    <text evidence="1">The sequence shown here is derived from an EMBL/GenBank/DDBJ whole genome shotgun (WGS) entry which is preliminary data.</text>
</comment>
<dbReference type="Proteomes" id="UP000619238">
    <property type="component" value="Unassembled WGS sequence"/>
</dbReference>
<organism evidence="1 2">
    <name type="scientific">Kordia aestuariivivens</name>
    <dbReference type="NCBI Taxonomy" id="2759037"/>
    <lineage>
        <taxon>Bacteria</taxon>
        <taxon>Pseudomonadati</taxon>
        <taxon>Bacteroidota</taxon>
        <taxon>Flavobacteriia</taxon>
        <taxon>Flavobacteriales</taxon>
        <taxon>Flavobacteriaceae</taxon>
        <taxon>Kordia</taxon>
    </lineage>
</organism>
<proteinExistence type="predicted"/>
<evidence type="ECO:0000313" key="1">
    <source>
        <dbReference type="EMBL" id="MBC8756054.1"/>
    </source>
</evidence>
<dbReference type="RefSeq" id="WP_187563093.1">
    <property type="nucleotide sequence ID" value="NZ_JACGWS010000009.1"/>
</dbReference>
<name>A0ABR7QBW9_9FLAO</name>
<accession>A0ABR7QBW9</accession>
<dbReference type="EMBL" id="JACGWS010000009">
    <property type="protein sequence ID" value="MBC8756054.1"/>
    <property type="molecule type" value="Genomic_DNA"/>
</dbReference>
<protein>
    <submittedName>
        <fullName evidence="1">Uncharacterized protein</fullName>
    </submittedName>
</protein>
<reference evidence="1 2" key="1">
    <citation type="submission" date="2020-07" db="EMBL/GenBank/DDBJ databases">
        <title>Description of Kordia aestuariivivens sp. nov., isolated from a tidal flat.</title>
        <authorList>
            <person name="Park S."/>
            <person name="Yoon J.-H."/>
        </authorList>
    </citation>
    <scope>NUCLEOTIDE SEQUENCE [LARGE SCALE GENOMIC DNA]</scope>
    <source>
        <strain evidence="1 2">YSTF-M3</strain>
    </source>
</reference>